<feature type="compositionally biased region" description="Basic and acidic residues" evidence="1">
    <location>
        <begin position="286"/>
        <end position="297"/>
    </location>
</feature>
<proteinExistence type="predicted"/>
<dbReference type="PANTHER" id="PTHR48449">
    <property type="entry name" value="DUF1985 DOMAIN-CONTAINING PROTEIN"/>
    <property type="match status" value="1"/>
</dbReference>
<gene>
    <name evidence="3" type="ORF">Ddye_026584</name>
</gene>
<evidence type="ECO:0000259" key="2">
    <source>
        <dbReference type="Pfam" id="PF09331"/>
    </source>
</evidence>
<dbReference type="Pfam" id="PF09331">
    <property type="entry name" value="DUF1985"/>
    <property type="match status" value="1"/>
</dbReference>
<keyword evidence="4" id="KW-1185">Reference proteome</keyword>
<dbReference type="Proteomes" id="UP001280121">
    <property type="component" value="Unassembled WGS sequence"/>
</dbReference>
<evidence type="ECO:0000256" key="1">
    <source>
        <dbReference type="SAM" id="MobiDB-lite"/>
    </source>
</evidence>
<dbReference type="PANTHER" id="PTHR48449:SF1">
    <property type="entry name" value="DUF1985 DOMAIN-CONTAINING PROTEIN"/>
    <property type="match status" value="1"/>
</dbReference>
<sequence length="324" mass="37588">MRNQLKELLKTLEEEWYEGKLTRHDHFDAIGVIDDALDQVPAEIDVEDRRQFMASCFGHFMKMHRSMKFSDGVIHRLLLREVHHTRASDGMYFMLGNQEEGFLKVEFYMIAGLRFREISDTSWYDSVDIGIHERYFVGKDEISFEELRDVLSLSQFQQAYDSVKLCLMYMMNWILMGFDERVKIPVWQFRLVKDLDAFDVFPWGAYVYSHSIFSFKHVLDGRREWLEKHQQAKGTDLYMLEAYNIYGLSYALMLVGDTGGRDGYDLGCLDILLEITHKEMLEGSASARDRDWRHSHVEGTNPDSVGQMLGTGPETHGTGTGVTG</sequence>
<dbReference type="InterPro" id="IPR015410">
    <property type="entry name" value="DUF1985"/>
</dbReference>
<dbReference type="EMBL" id="JANJYI010000008">
    <property type="protein sequence ID" value="KAK2638789.1"/>
    <property type="molecule type" value="Genomic_DNA"/>
</dbReference>
<accession>A0AAD9WPC4</accession>
<protein>
    <recommendedName>
        <fullName evidence="2">DUF1985 domain-containing protein</fullName>
    </recommendedName>
</protein>
<evidence type="ECO:0000313" key="4">
    <source>
        <dbReference type="Proteomes" id="UP001280121"/>
    </source>
</evidence>
<name>A0AAD9WPC4_9ROSI</name>
<feature type="domain" description="DUF1985" evidence="2">
    <location>
        <begin position="78"/>
        <end position="209"/>
    </location>
</feature>
<feature type="region of interest" description="Disordered" evidence="1">
    <location>
        <begin position="286"/>
        <end position="324"/>
    </location>
</feature>
<dbReference type="AlphaFoldDB" id="A0AAD9WPC4"/>
<comment type="caution">
    <text evidence="3">The sequence shown here is derived from an EMBL/GenBank/DDBJ whole genome shotgun (WGS) entry which is preliminary data.</text>
</comment>
<evidence type="ECO:0000313" key="3">
    <source>
        <dbReference type="EMBL" id="KAK2638789.1"/>
    </source>
</evidence>
<reference evidence="3" key="1">
    <citation type="journal article" date="2023" name="Plant J.">
        <title>Genome sequences and population genomics provide insights into the demographic history, inbreeding, and mutation load of two 'living fossil' tree species of Dipteronia.</title>
        <authorList>
            <person name="Feng Y."/>
            <person name="Comes H.P."/>
            <person name="Chen J."/>
            <person name="Zhu S."/>
            <person name="Lu R."/>
            <person name="Zhang X."/>
            <person name="Li P."/>
            <person name="Qiu J."/>
            <person name="Olsen K.M."/>
            <person name="Qiu Y."/>
        </authorList>
    </citation>
    <scope>NUCLEOTIDE SEQUENCE</scope>
    <source>
        <strain evidence="3">KIB01</strain>
    </source>
</reference>
<organism evidence="3 4">
    <name type="scientific">Dipteronia dyeriana</name>
    <dbReference type="NCBI Taxonomy" id="168575"/>
    <lineage>
        <taxon>Eukaryota</taxon>
        <taxon>Viridiplantae</taxon>
        <taxon>Streptophyta</taxon>
        <taxon>Embryophyta</taxon>
        <taxon>Tracheophyta</taxon>
        <taxon>Spermatophyta</taxon>
        <taxon>Magnoliopsida</taxon>
        <taxon>eudicotyledons</taxon>
        <taxon>Gunneridae</taxon>
        <taxon>Pentapetalae</taxon>
        <taxon>rosids</taxon>
        <taxon>malvids</taxon>
        <taxon>Sapindales</taxon>
        <taxon>Sapindaceae</taxon>
        <taxon>Hippocastanoideae</taxon>
        <taxon>Acereae</taxon>
        <taxon>Dipteronia</taxon>
    </lineage>
</organism>